<keyword evidence="2" id="KW-1003">Cell membrane</keyword>
<organism evidence="7 8">
    <name type="scientific">Edaphobacter dinghuensis</name>
    <dbReference type="NCBI Taxonomy" id="1560005"/>
    <lineage>
        <taxon>Bacteria</taxon>
        <taxon>Pseudomonadati</taxon>
        <taxon>Acidobacteriota</taxon>
        <taxon>Terriglobia</taxon>
        <taxon>Terriglobales</taxon>
        <taxon>Acidobacteriaceae</taxon>
        <taxon>Edaphobacter</taxon>
    </lineage>
</organism>
<reference evidence="7" key="1">
    <citation type="journal article" date="2014" name="Int. J. Syst. Evol. Microbiol.">
        <title>Complete genome sequence of Corynebacterium casei LMG S-19264T (=DSM 44701T), isolated from a smear-ripened cheese.</title>
        <authorList>
            <consortium name="US DOE Joint Genome Institute (JGI-PGF)"/>
            <person name="Walter F."/>
            <person name="Albersmeier A."/>
            <person name="Kalinowski J."/>
            <person name="Ruckert C."/>
        </authorList>
    </citation>
    <scope>NUCLEOTIDE SEQUENCE</scope>
    <source>
        <strain evidence="7">CGMCC 1.12997</strain>
    </source>
</reference>
<dbReference type="Pfam" id="PF03706">
    <property type="entry name" value="LPG_synthase_TM"/>
    <property type="match status" value="1"/>
</dbReference>
<evidence type="ECO:0000256" key="5">
    <source>
        <dbReference type="ARBA" id="ARBA00023136"/>
    </source>
</evidence>
<feature type="transmembrane region" description="Helical" evidence="6">
    <location>
        <begin position="249"/>
        <end position="273"/>
    </location>
</feature>
<dbReference type="GO" id="GO:0005886">
    <property type="term" value="C:plasma membrane"/>
    <property type="evidence" value="ECO:0007669"/>
    <property type="project" value="UniProtKB-SubCell"/>
</dbReference>
<feature type="transmembrane region" description="Helical" evidence="6">
    <location>
        <begin position="162"/>
        <end position="178"/>
    </location>
</feature>
<sequence length="371" mass="41116">MLCSDLGRLRRYNKAAYAYIIRVLCRYLPSGLYYRMSTQQRGGRNLIKVVPGLLVSAFFLWYTFKGISFSHIRALRMVQPAWVLGVLGFTLVGYTLRCVRWAQMMRFTGARFAVCARVLMTSLAANNILPLRIGDVMRIFTYAPDLGASPSSILSTVILEKLLDVFVVGLIFIATMGRDLPAKIRQGADIAVLISVVGLLVFMFVAAHLEAPLRRIFAKLPSNKLVQKLEHWLLLAVDTLRQQGIVGNLLLLLQSFIIWFCEGMIFLSAIHLVGLGTDALGPWEAVSFANLSYMLPSSPGAIGTFEWAVKSALTSHGAPQAQAAVFGLAIHAWMLVSITGAGGLIFFIHRFRIHNHKPLLDEIESLPNELP</sequence>
<evidence type="ECO:0000256" key="4">
    <source>
        <dbReference type="ARBA" id="ARBA00022989"/>
    </source>
</evidence>
<accession>A0A917M1W6</accession>
<reference evidence="7" key="2">
    <citation type="submission" date="2020-09" db="EMBL/GenBank/DDBJ databases">
        <authorList>
            <person name="Sun Q."/>
            <person name="Zhou Y."/>
        </authorList>
    </citation>
    <scope>NUCLEOTIDE SEQUENCE</scope>
    <source>
        <strain evidence="7">CGMCC 1.12997</strain>
    </source>
</reference>
<dbReference type="EMBL" id="BMGT01000002">
    <property type="protein sequence ID" value="GGG72430.1"/>
    <property type="molecule type" value="Genomic_DNA"/>
</dbReference>
<feature type="transmembrane region" description="Helical" evidence="6">
    <location>
        <begin position="46"/>
        <end position="64"/>
    </location>
</feature>
<dbReference type="PANTHER" id="PTHR39087">
    <property type="entry name" value="UPF0104 MEMBRANE PROTEIN MJ1595"/>
    <property type="match status" value="1"/>
</dbReference>
<dbReference type="AlphaFoldDB" id="A0A917M1W6"/>
<proteinExistence type="predicted"/>
<feature type="transmembrane region" description="Helical" evidence="6">
    <location>
        <begin position="76"/>
        <end position="96"/>
    </location>
</feature>
<evidence type="ECO:0000313" key="8">
    <source>
        <dbReference type="Proteomes" id="UP000647241"/>
    </source>
</evidence>
<comment type="subcellular location">
    <subcellularLocation>
        <location evidence="1">Cell membrane</location>
        <topology evidence="1">Multi-pass membrane protein</topology>
    </subcellularLocation>
</comment>
<dbReference type="InterPro" id="IPR022791">
    <property type="entry name" value="L-PG_synthase/AglD"/>
</dbReference>
<dbReference type="PANTHER" id="PTHR39087:SF2">
    <property type="entry name" value="UPF0104 MEMBRANE PROTEIN MJ1595"/>
    <property type="match status" value="1"/>
</dbReference>
<comment type="caution">
    <text evidence="7">The sequence shown here is derived from an EMBL/GenBank/DDBJ whole genome shotgun (WGS) entry which is preliminary data.</text>
</comment>
<evidence type="ECO:0000256" key="1">
    <source>
        <dbReference type="ARBA" id="ARBA00004651"/>
    </source>
</evidence>
<gene>
    <name evidence="7" type="ORF">GCM10011585_13490</name>
</gene>
<keyword evidence="8" id="KW-1185">Reference proteome</keyword>
<protein>
    <submittedName>
        <fullName evidence="7">Uncharacterized protein</fullName>
    </submittedName>
</protein>
<keyword evidence="4 6" id="KW-1133">Transmembrane helix</keyword>
<evidence type="ECO:0000256" key="2">
    <source>
        <dbReference type="ARBA" id="ARBA00022475"/>
    </source>
</evidence>
<evidence type="ECO:0000313" key="7">
    <source>
        <dbReference type="EMBL" id="GGG72430.1"/>
    </source>
</evidence>
<evidence type="ECO:0000256" key="3">
    <source>
        <dbReference type="ARBA" id="ARBA00022692"/>
    </source>
</evidence>
<feature type="transmembrane region" description="Helical" evidence="6">
    <location>
        <begin position="323"/>
        <end position="348"/>
    </location>
</feature>
<dbReference type="NCBIfam" id="TIGR00374">
    <property type="entry name" value="flippase-like domain"/>
    <property type="match status" value="1"/>
</dbReference>
<feature type="transmembrane region" description="Helical" evidence="6">
    <location>
        <begin position="16"/>
        <end position="34"/>
    </location>
</feature>
<keyword evidence="5 6" id="KW-0472">Membrane</keyword>
<dbReference type="Proteomes" id="UP000647241">
    <property type="component" value="Unassembled WGS sequence"/>
</dbReference>
<name>A0A917M1W6_9BACT</name>
<keyword evidence="3 6" id="KW-0812">Transmembrane</keyword>
<evidence type="ECO:0000256" key="6">
    <source>
        <dbReference type="SAM" id="Phobius"/>
    </source>
</evidence>
<feature type="transmembrane region" description="Helical" evidence="6">
    <location>
        <begin position="190"/>
        <end position="209"/>
    </location>
</feature>